<sequence>MVLERYRNPAIRDSLARLCAGASDRIPTFLLPVVRAEPAVGGPVELSAAVVASWARYAEGIDGLGATIQIVDARRERLMSAARRQHDDPTAFIEDTELFGNLAEQESFVGP</sequence>
<proteinExistence type="predicted"/>
<evidence type="ECO:0000259" key="1">
    <source>
        <dbReference type="Pfam" id="PF08125"/>
    </source>
</evidence>
<reference evidence="3" key="1">
    <citation type="journal article" date="2019" name="Int. J. Syst. Evol. Microbiol.">
        <title>The Global Catalogue of Microorganisms (GCM) 10K type strain sequencing project: providing services to taxonomists for standard genome sequencing and annotation.</title>
        <authorList>
            <consortium name="The Broad Institute Genomics Platform"/>
            <consortium name="The Broad Institute Genome Sequencing Center for Infectious Disease"/>
            <person name="Wu L."/>
            <person name="Ma J."/>
        </authorList>
    </citation>
    <scope>NUCLEOTIDE SEQUENCE [LARGE SCALE GENOMIC DNA]</scope>
    <source>
        <strain evidence="3">JCM 16949</strain>
    </source>
</reference>
<keyword evidence="3" id="KW-1185">Reference proteome</keyword>
<dbReference type="InterPro" id="IPR008927">
    <property type="entry name" value="6-PGluconate_DH-like_C_sf"/>
</dbReference>
<dbReference type="InterPro" id="IPR013328">
    <property type="entry name" value="6PGD_dom2"/>
</dbReference>
<feature type="domain" description="Mannitol dehydrogenase C-terminal" evidence="1">
    <location>
        <begin position="2"/>
        <end position="109"/>
    </location>
</feature>
<gene>
    <name evidence="2" type="ORF">GCM10022239_02350</name>
</gene>
<organism evidence="2 3">
    <name type="scientific">Leifsonella bigeumensis</name>
    <dbReference type="NCBI Taxonomy" id="433643"/>
    <lineage>
        <taxon>Bacteria</taxon>
        <taxon>Bacillati</taxon>
        <taxon>Actinomycetota</taxon>
        <taxon>Actinomycetes</taxon>
        <taxon>Micrococcales</taxon>
        <taxon>Microbacteriaceae</taxon>
        <taxon>Leifsonella</taxon>
    </lineage>
</organism>
<evidence type="ECO:0000313" key="3">
    <source>
        <dbReference type="Proteomes" id="UP001501004"/>
    </source>
</evidence>
<dbReference type="PANTHER" id="PTHR43362:SF1">
    <property type="entry name" value="MANNITOL DEHYDROGENASE 2-RELATED"/>
    <property type="match status" value="1"/>
</dbReference>
<accession>A0ABP7F2S7</accession>
<dbReference type="PANTHER" id="PTHR43362">
    <property type="entry name" value="MANNITOL DEHYDROGENASE DSF1-RELATED"/>
    <property type="match status" value="1"/>
</dbReference>
<dbReference type="Gene3D" id="1.10.1040.10">
    <property type="entry name" value="N-(1-d-carboxylethyl)-l-norvaline Dehydrogenase, domain 2"/>
    <property type="match status" value="1"/>
</dbReference>
<protein>
    <recommendedName>
        <fullName evidence="1">Mannitol dehydrogenase C-terminal domain-containing protein</fullName>
    </recommendedName>
</protein>
<evidence type="ECO:0000313" key="2">
    <source>
        <dbReference type="EMBL" id="GAA3729169.1"/>
    </source>
</evidence>
<dbReference type="EMBL" id="BAABAE010000001">
    <property type="protein sequence ID" value="GAA3729169.1"/>
    <property type="molecule type" value="Genomic_DNA"/>
</dbReference>
<dbReference type="Proteomes" id="UP001501004">
    <property type="component" value="Unassembled WGS sequence"/>
</dbReference>
<dbReference type="Pfam" id="PF08125">
    <property type="entry name" value="Mannitol_dh_C"/>
    <property type="match status" value="1"/>
</dbReference>
<comment type="caution">
    <text evidence="2">The sequence shown here is derived from an EMBL/GenBank/DDBJ whole genome shotgun (WGS) entry which is preliminary data.</text>
</comment>
<dbReference type="InterPro" id="IPR013118">
    <property type="entry name" value="Mannitol_DH_C"/>
</dbReference>
<dbReference type="InterPro" id="IPR050988">
    <property type="entry name" value="Mannitol_DH/Oxidoreductase"/>
</dbReference>
<name>A0ABP7F2S7_9MICO</name>
<dbReference type="SUPFAM" id="SSF48179">
    <property type="entry name" value="6-phosphogluconate dehydrogenase C-terminal domain-like"/>
    <property type="match status" value="1"/>
</dbReference>